<dbReference type="AlphaFoldDB" id="A0A8J7M480"/>
<keyword evidence="3" id="KW-0732">Signal</keyword>
<gene>
    <name evidence="5" type="ORF">H0I76_01800</name>
</gene>
<dbReference type="Pfam" id="PF00496">
    <property type="entry name" value="SBP_bac_5"/>
    <property type="match status" value="1"/>
</dbReference>
<feature type="domain" description="Solute-binding protein family 5" evidence="4">
    <location>
        <begin position="116"/>
        <end position="527"/>
    </location>
</feature>
<comment type="subcellular location">
    <subcellularLocation>
        <location evidence="1">Periplasm</location>
    </subcellularLocation>
</comment>
<comment type="similarity">
    <text evidence="2">Belongs to the bacterial solute-binding protein 5 family.</text>
</comment>
<comment type="caution">
    <text evidence="5">The sequence shown here is derived from an EMBL/GenBank/DDBJ whole genome shotgun (WGS) entry which is preliminary data.</text>
</comment>
<proteinExistence type="inferred from homology"/>
<dbReference type="EMBL" id="JAEHHL010000001">
    <property type="protein sequence ID" value="MBK0397909.1"/>
    <property type="molecule type" value="Genomic_DNA"/>
</dbReference>
<evidence type="ECO:0000256" key="2">
    <source>
        <dbReference type="ARBA" id="ARBA00005695"/>
    </source>
</evidence>
<dbReference type="SUPFAM" id="SSF53850">
    <property type="entry name" value="Periplasmic binding protein-like II"/>
    <property type="match status" value="1"/>
</dbReference>
<sequence>MEGVDMRWTRRQIGQLGLGLTAASLLPAGFGARASEGIIRAHGVSAFGDLKYPADFAHFDYVNPDAPRGGTFSTGGGPGTFDSLNPFILKGNPATLIGLTFDSLMDGSADEPDSMYGLVASSIEYPEDRTWCAFELRPEARFADGSPITAEDVAFSFNIRREKGHPSFRLQYAAVTGVTVEGPHRVRFDFDRSAALRDMPMAVAGLPVLSAKWWEGRDFAASSLTPILGSGPYRIETADPGRVISFVLRDDYWGWDLPVNRGRWNYQRISFEYYRDRSASFEAFKAGKFLFNEEFWSKQWATGYDFPALKRGDVVRATLPDNRPSGTQGYWFNTRRSKFLDPRVRKAIAICFDFEWSNKTLFFDLYTRTDSFFEGGPMEASGSPTPGETTLLEGLASKLPPDLPEDVFGTAYVPPVTDGSGRNRRELREAARLLDEAGWKIVDGKRRNAQGEVLEIEFLDASSAFERITVPFIRNLERIGIVATNRVIDPAQYRKRMEDFDFDITTDRKVMSLTPGVELRDYFHSSSANSPGSDNTAGVDNPAVDALIETIERSNDRETLTNAVRALDRVLRAMHIWVPQWSKASHHIAYWDIYDRPEVKPAYSLGNFDLWWVDPDKFAYLKDRIGG</sequence>
<evidence type="ECO:0000313" key="5">
    <source>
        <dbReference type="EMBL" id="MBK0397909.1"/>
    </source>
</evidence>
<evidence type="ECO:0000256" key="1">
    <source>
        <dbReference type="ARBA" id="ARBA00004418"/>
    </source>
</evidence>
<evidence type="ECO:0000256" key="3">
    <source>
        <dbReference type="ARBA" id="ARBA00022729"/>
    </source>
</evidence>
<dbReference type="GO" id="GO:0030288">
    <property type="term" value="C:outer membrane-bounded periplasmic space"/>
    <property type="evidence" value="ECO:0007669"/>
    <property type="project" value="TreeGrafter"/>
</dbReference>
<accession>A0A8J7M480</accession>
<dbReference type="GO" id="GO:0042884">
    <property type="term" value="P:microcin transport"/>
    <property type="evidence" value="ECO:0007669"/>
    <property type="project" value="TreeGrafter"/>
</dbReference>
<organism evidence="5 6">
    <name type="scientific">Thermohalobaculum xanthum</name>
    <dbReference type="NCBI Taxonomy" id="2753746"/>
    <lineage>
        <taxon>Bacteria</taxon>
        <taxon>Pseudomonadati</taxon>
        <taxon>Pseudomonadota</taxon>
        <taxon>Alphaproteobacteria</taxon>
        <taxon>Rhodobacterales</taxon>
        <taxon>Paracoccaceae</taxon>
        <taxon>Thermohalobaculum</taxon>
    </lineage>
</organism>
<evidence type="ECO:0000313" key="6">
    <source>
        <dbReference type="Proteomes" id="UP000655420"/>
    </source>
</evidence>
<dbReference type="GO" id="GO:0043190">
    <property type="term" value="C:ATP-binding cassette (ABC) transporter complex"/>
    <property type="evidence" value="ECO:0007669"/>
    <property type="project" value="InterPro"/>
</dbReference>
<dbReference type="PANTHER" id="PTHR30290:SF64">
    <property type="entry name" value="ABC TRANSPORTER PERIPLASMIC BINDING PROTEIN"/>
    <property type="match status" value="1"/>
</dbReference>
<dbReference type="Gene3D" id="3.10.105.10">
    <property type="entry name" value="Dipeptide-binding Protein, Domain 3"/>
    <property type="match status" value="1"/>
</dbReference>
<protein>
    <submittedName>
        <fullName evidence="5">ABC transporter substrate-binding protein</fullName>
    </submittedName>
</protein>
<dbReference type="PIRSF" id="PIRSF002741">
    <property type="entry name" value="MppA"/>
    <property type="match status" value="1"/>
</dbReference>
<name>A0A8J7M480_9RHOB</name>
<dbReference type="InterPro" id="IPR039424">
    <property type="entry name" value="SBP_5"/>
</dbReference>
<keyword evidence="6" id="KW-1185">Reference proteome</keyword>
<dbReference type="Gene3D" id="3.40.190.10">
    <property type="entry name" value="Periplasmic binding protein-like II"/>
    <property type="match status" value="1"/>
</dbReference>
<dbReference type="CDD" id="cd08497">
    <property type="entry name" value="MbnE-like"/>
    <property type="match status" value="1"/>
</dbReference>
<evidence type="ECO:0000259" key="4">
    <source>
        <dbReference type="Pfam" id="PF00496"/>
    </source>
</evidence>
<dbReference type="GO" id="GO:0015833">
    <property type="term" value="P:peptide transport"/>
    <property type="evidence" value="ECO:0007669"/>
    <property type="project" value="TreeGrafter"/>
</dbReference>
<dbReference type="GO" id="GO:1904680">
    <property type="term" value="F:peptide transmembrane transporter activity"/>
    <property type="evidence" value="ECO:0007669"/>
    <property type="project" value="TreeGrafter"/>
</dbReference>
<dbReference type="Proteomes" id="UP000655420">
    <property type="component" value="Unassembled WGS sequence"/>
</dbReference>
<dbReference type="InterPro" id="IPR000914">
    <property type="entry name" value="SBP_5_dom"/>
</dbReference>
<dbReference type="PANTHER" id="PTHR30290">
    <property type="entry name" value="PERIPLASMIC BINDING COMPONENT OF ABC TRANSPORTER"/>
    <property type="match status" value="1"/>
</dbReference>
<dbReference type="InterPro" id="IPR030678">
    <property type="entry name" value="Peptide/Ni-bd"/>
</dbReference>
<reference evidence="5" key="1">
    <citation type="submission" date="2020-12" db="EMBL/GenBank/DDBJ databases">
        <title>Bacterial taxonomy.</title>
        <authorList>
            <person name="Pan X."/>
        </authorList>
    </citation>
    <scope>NUCLEOTIDE SEQUENCE</scope>
    <source>
        <strain evidence="5">M0105</strain>
    </source>
</reference>